<keyword evidence="5" id="KW-1185">Reference proteome</keyword>
<dbReference type="Pfam" id="PF03221">
    <property type="entry name" value="HTH_Tnp_Tc5"/>
    <property type="match status" value="1"/>
</dbReference>
<dbReference type="CDD" id="cd00093">
    <property type="entry name" value="HTH_XRE"/>
    <property type="match status" value="1"/>
</dbReference>
<accession>A0A1W0WZH3</accession>
<dbReference type="InterPro" id="IPR001387">
    <property type="entry name" value="Cro/C1-type_HTH"/>
</dbReference>
<evidence type="ECO:0000256" key="1">
    <source>
        <dbReference type="ARBA" id="ARBA00004123"/>
    </source>
</evidence>
<dbReference type="EMBL" id="MTYJ01000029">
    <property type="protein sequence ID" value="OQV20565.1"/>
    <property type="molecule type" value="Genomic_DNA"/>
</dbReference>
<sequence length="119" mass="14087">MVQHSYSKHQKIRVLKRWKEPHGLTLRDFARREKIGKSCISRWIRNEANPVAIKRRGAVHPELEKELARWVLEERSVGLKVCDSHIRETALEIAKRDDLAEFRASVGWLVNFKKRHKLN</sequence>
<dbReference type="PROSITE" id="PS51253">
    <property type="entry name" value="HTH_CENPB"/>
    <property type="match status" value="1"/>
</dbReference>
<evidence type="ECO:0000259" key="3">
    <source>
        <dbReference type="PROSITE" id="PS51253"/>
    </source>
</evidence>
<dbReference type="OrthoDB" id="125347at2759"/>
<proteinExistence type="predicted"/>
<dbReference type="SUPFAM" id="SSF46689">
    <property type="entry name" value="Homeodomain-like"/>
    <property type="match status" value="2"/>
</dbReference>
<keyword evidence="2" id="KW-0238">DNA-binding</keyword>
<comment type="subcellular location">
    <subcellularLocation>
        <location evidence="1">Nucleus</location>
    </subcellularLocation>
</comment>
<evidence type="ECO:0000313" key="4">
    <source>
        <dbReference type="EMBL" id="OQV20565.1"/>
    </source>
</evidence>
<dbReference type="InterPro" id="IPR006600">
    <property type="entry name" value="HTH_CenpB_DNA-bd_dom"/>
</dbReference>
<name>A0A1W0WZH3_HYPEX</name>
<comment type="caution">
    <text evidence="4">The sequence shown here is derived from an EMBL/GenBank/DDBJ whole genome shotgun (WGS) entry which is preliminary data.</text>
</comment>
<gene>
    <name evidence="4" type="ORF">BV898_05387</name>
</gene>
<dbReference type="SMART" id="SM00674">
    <property type="entry name" value="CENPB"/>
    <property type="match status" value="1"/>
</dbReference>
<dbReference type="AlphaFoldDB" id="A0A1W0WZH3"/>
<evidence type="ECO:0000313" key="5">
    <source>
        <dbReference type="Proteomes" id="UP000192578"/>
    </source>
</evidence>
<protein>
    <recommendedName>
        <fullName evidence="3">HTH CENPB-type domain-containing protein</fullName>
    </recommendedName>
</protein>
<dbReference type="Gene3D" id="1.10.10.60">
    <property type="entry name" value="Homeodomain-like"/>
    <property type="match status" value="1"/>
</dbReference>
<dbReference type="PANTHER" id="PTHR19303:SF73">
    <property type="entry name" value="PROTEIN PDC2"/>
    <property type="match status" value="1"/>
</dbReference>
<organism evidence="4 5">
    <name type="scientific">Hypsibius exemplaris</name>
    <name type="common">Freshwater tardigrade</name>
    <dbReference type="NCBI Taxonomy" id="2072580"/>
    <lineage>
        <taxon>Eukaryota</taxon>
        <taxon>Metazoa</taxon>
        <taxon>Ecdysozoa</taxon>
        <taxon>Tardigrada</taxon>
        <taxon>Eutardigrada</taxon>
        <taxon>Parachela</taxon>
        <taxon>Hypsibioidea</taxon>
        <taxon>Hypsibiidae</taxon>
        <taxon>Hypsibius</taxon>
    </lineage>
</organism>
<feature type="domain" description="HTH CENPB-type" evidence="3">
    <location>
        <begin position="51"/>
        <end position="119"/>
    </location>
</feature>
<dbReference type="GO" id="GO:0003677">
    <property type="term" value="F:DNA binding"/>
    <property type="evidence" value="ECO:0007669"/>
    <property type="project" value="UniProtKB-KW"/>
</dbReference>
<dbReference type="GO" id="GO:0005634">
    <property type="term" value="C:nucleus"/>
    <property type="evidence" value="ECO:0007669"/>
    <property type="project" value="UniProtKB-SubCell"/>
</dbReference>
<reference evidence="5" key="1">
    <citation type="submission" date="2017-01" db="EMBL/GenBank/DDBJ databases">
        <title>Comparative genomics of anhydrobiosis in the tardigrade Hypsibius dujardini.</title>
        <authorList>
            <person name="Yoshida Y."/>
            <person name="Koutsovoulos G."/>
            <person name="Laetsch D."/>
            <person name="Stevens L."/>
            <person name="Kumar S."/>
            <person name="Horikawa D."/>
            <person name="Ishino K."/>
            <person name="Komine S."/>
            <person name="Tomita M."/>
            <person name="Blaxter M."/>
            <person name="Arakawa K."/>
        </authorList>
    </citation>
    <scope>NUCLEOTIDE SEQUENCE [LARGE SCALE GENOMIC DNA]</scope>
    <source>
        <strain evidence="5">Z151</strain>
    </source>
</reference>
<dbReference type="PANTHER" id="PTHR19303">
    <property type="entry name" value="TRANSPOSON"/>
    <property type="match status" value="1"/>
</dbReference>
<dbReference type="InterPro" id="IPR009057">
    <property type="entry name" value="Homeodomain-like_sf"/>
</dbReference>
<evidence type="ECO:0000256" key="2">
    <source>
        <dbReference type="ARBA" id="ARBA00023125"/>
    </source>
</evidence>
<dbReference type="Proteomes" id="UP000192578">
    <property type="component" value="Unassembled WGS sequence"/>
</dbReference>
<dbReference type="InterPro" id="IPR050863">
    <property type="entry name" value="CenT-Element_Derived"/>
</dbReference>